<reference evidence="2" key="1">
    <citation type="journal article" date="2021" name="Sci. Adv.">
        <title>The American lobster genome reveals insights on longevity, neural, and immune adaptations.</title>
        <authorList>
            <person name="Polinski J.M."/>
            <person name="Zimin A.V."/>
            <person name="Clark K.F."/>
            <person name="Kohn A.B."/>
            <person name="Sadowski N."/>
            <person name="Timp W."/>
            <person name="Ptitsyn A."/>
            <person name="Khanna P."/>
            <person name="Romanova D.Y."/>
            <person name="Williams P."/>
            <person name="Greenwood S.J."/>
            <person name="Moroz L.L."/>
            <person name="Walt D.R."/>
            <person name="Bodnar A.G."/>
        </authorList>
    </citation>
    <scope>NUCLEOTIDE SEQUENCE</scope>
    <source>
        <strain evidence="2">GMGI-L3</strain>
    </source>
</reference>
<comment type="caution">
    <text evidence="2">The sequence shown here is derived from an EMBL/GenBank/DDBJ whole genome shotgun (WGS) entry which is preliminary data.</text>
</comment>
<organism evidence="2 3">
    <name type="scientific">Homarus americanus</name>
    <name type="common">American lobster</name>
    <dbReference type="NCBI Taxonomy" id="6706"/>
    <lineage>
        <taxon>Eukaryota</taxon>
        <taxon>Metazoa</taxon>
        <taxon>Ecdysozoa</taxon>
        <taxon>Arthropoda</taxon>
        <taxon>Crustacea</taxon>
        <taxon>Multicrustacea</taxon>
        <taxon>Malacostraca</taxon>
        <taxon>Eumalacostraca</taxon>
        <taxon>Eucarida</taxon>
        <taxon>Decapoda</taxon>
        <taxon>Pleocyemata</taxon>
        <taxon>Astacidea</taxon>
        <taxon>Nephropoidea</taxon>
        <taxon>Nephropidae</taxon>
        <taxon>Homarus</taxon>
    </lineage>
</organism>
<accession>A0A8J5N1Z1</accession>
<feature type="signal peptide" evidence="1">
    <location>
        <begin position="1"/>
        <end position="27"/>
    </location>
</feature>
<evidence type="ECO:0000313" key="2">
    <source>
        <dbReference type="EMBL" id="KAG7171694.1"/>
    </source>
</evidence>
<feature type="chain" id="PRO_5035268584" evidence="1">
    <location>
        <begin position="28"/>
        <end position="78"/>
    </location>
</feature>
<keyword evidence="1" id="KW-0732">Signal</keyword>
<evidence type="ECO:0000256" key="1">
    <source>
        <dbReference type="SAM" id="SignalP"/>
    </source>
</evidence>
<protein>
    <submittedName>
        <fullName evidence="2">Putative dipeptidase</fullName>
    </submittedName>
</protein>
<feature type="non-terminal residue" evidence="2">
    <location>
        <position position="78"/>
    </location>
</feature>
<gene>
    <name evidence="2" type="ORF">Hamer_G025014</name>
</gene>
<dbReference type="EMBL" id="JAHLQT010011977">
    <property type="protein sequence ID" value="KAG7171694.1"/>
    <property type="molecule type" value="Genomic_DNA"/>
</dbReference>
<evidence type="ECO:0000313" key="3">
    <source>
        <dbReference type="Proteomes" id="UP000747542"/>
    </source>
</evidence>
<dbReference type="AlphaFoldDB" id="A0A8J5N1Z1"/>
<sequence length="78" mass="8568">GRGQGVGVWYWCWRPWLVGVGVPLALRVDPGASLHQRLESAKTLLRETPLFDGFNFTAELKKLVRGPGPLGPILTCPD</sequence>
<keyword evidence="3" id="KW-1185">Reference proteome</keyword>
<name>A0A8J5N1Z1_HOMAM</name>
<proteinExistence type="predicted"/>
<dbReference type="Proteomes" id="UP000747542">
    <property type="component" value="Unassembled WGS sequence"/>
</dbReference>